<dbReference type="AlphaFoldDB" id="A0A8S9K854"/>
<sequence>MKNKKIPASAHIVKHRLSRQPKDCSICSPSKSHKTPSSDVLLHPLAAEKLKDSITLFVYDYSQSNH</sequence>
<reference evidence="1" key="1">
    <citation type="submission" date="2019-12" db="EMBL/GenBank/DDBJ databases">
        <title>Genome sequencing and annotation of Brassica cretica.</title>
        <authorList>
            <person name="Studholme D.J."/>
            <person name="Sarris P.F."/>
        </authorList>
    </citation>
    <scope>NUCLEOTIDE SEQUENCE</scope>
    <source>
        <strain evidence="1">PFS-102/07</strain>
        <tissue evidence="1">Leaf</tissue>
    </source>
</reference>
<proteinExistence type="predicted"/>
<protein>
    <submittedName>
        <fullName evidence="1">Uncharacterized protein</fullName>
    </submittedName>
</protein>
<organism evidence="1">
    <name type="scientific">Brassica cretica</name>
    <name type="common">Mustard</name>
    <dbReference type="NCBI Taxonomy" id="69181"/>
    <lineage>
        <taxon>Eukaryota</taxon>
        <taxon>Viridiplantae</taxon>
        <taxon>Streptophyta</taxon>
        <taxon>Embryophyta</taxon>
        <taxon>Tracheophyta</taxon>
        <taxon>Spermatophyta</taxon>
        <taxon>Magnoliopsida</taxon>
        <taxon>eudicotyledons</taxon>
        <taxon>Gunneridae</taxon>
        <taxon>Pentapetalae</taxon>
        <taxon>rosids</taxon>
        <taxon>malvids</taxon>
        <taxon>Brassicales</taxon>
        <taxon>Brassicaceae</taxon>
        <taxon>Brassiceae</taxon>
        <taxon>Brassica</taxon>
    </lineage>
</organism>
<dbReference type="EMBL" id="QGKY02000190">
    <property type="protein sequence ID" value="KAF2590359.1"/>
    <property type="molecule type" value="Genomic_DNA"/>
</dbReference>
<evidence type="ECO:0000313" key="1">
    <source>
        <dbReference type="EMBL" id="KAF2590359.1"/>
    </source>
</evidence>
<comment type="caution">
    <text evidence="1">The sequence shown here is derived from an EMBL/GenBank/DDBJ whole genome shotgun (WGS) entry which is preliminary data.</text>
</comment>
<accession>A0A8S9K854</accession>
<name>A0A8S9K854_BRACR</name>
<gene>
    <name evidence="1" type="ORF">F2Q70_00040071</name>
</gene>